<dbReference type="HOGENOM" id="CLU_451153_0_0_11"/>
<protein>
    <recommendedName>
        <fullName evidence="3">Tetratricopeptide repeat protein</fullName>
    </recommendedName>
</protein>
<keyword evidence="2" id="KW-1185">Reference proteome</keyword>
<dbReference type="STRING" id="710685.MycrhN_4635"/>
<organism evidence="1 2">
    <name type="scientific">Mycolicibacterium rhodesiae (strain NBB3)</name>
    <name type="common">Mycobacterium rhodesiae</name>
    <dbReference type="NCBI Taxonomy" id="710685"/>
    <lineage>
        <taxon>Bacteria</taxon>
        <taxon>Bacillati</taxon>
        <taxon>Actinomycetota</taxon>
        <taxon>Actinomycetes</taxon>
        <taxon>Mycobacteriales</taxon>
        <taxon>Mycobacteriaceae</taxon>
        <taxon>Mycolicibacterium</taxon>
    </lineage>
</organism>
<evidence type="ECO:0000313" key="1">
    <source>
        <dbReference type="EMBL" id="AEV75121.1"/>
    </source>
</evidence>
<evidence type="ECO:0000313" key="2">
    <source>
        <dbReference type="Proteomes" id="UP000005442"/>
    </source>
</evidence>
<dbReference type="KEGG" id="mrh:MycrhN_4635"/>
<evidence type="ECO:0008006" key="3">
    <source>
        <dbReference type="Google" id="ProtNLM"/>
    </source>
</evidence>
<sequence length="542" mass="59907">MTIVADLERARHLSLAANEDAAKDLLLSLIPAIEAADRDDWMLEVYAQLGQLYLVRTAYNGTEESVSRIRECLATYAEVRAGTRPDLAEQVTMSDADVDHMTCRYSRRAQFLQTGLAAAHGDHEAAEAALLVLTDDATDYPDLAVEHRRYITFARILCANALCDDDLHVQSLHLWEKVIDAIDGAPGGDEFDDYLFVLGGTSYGRFCVETGRLGEAEPWLRRAGARAEARGWALGTARTQFERATVAWAVGDRALAQHLAHESYPAIAEGLRAHDVSRCWLYFGLIALSIEELDDAEERFGHAERHWREIEKPLHIHRILLQRSWVDIFRGDFDVARKRTEEARELLDSWPRHSWLQYARLHDHVGSIWRADALADADPDSAAVKLERAAELKVPAALAVDSVRHAIADADARMRWATHVSARMLAGAFAVASEWGNTELVSQLVEYHSARGTFSAEPDRESAEWTDTATAAVPLETVDEYALVAAGESPADAGSGLTRLGPLPALQMDPSSGAILTHYRALAAERYGRAVTAVGPTWATWP</sequence>
<dbReference type="eggNOG" id="COG0457">
    <property type="taxonomic scope" value="Bacteria"/>
</dbReference>
<dbReference type="Proteomes" id="UP000005442">
    <property type="component" value="Chromosome"/>
</dbReference>
<dbReference type="AlphaFoldDB" id="G8RQ48"/>
<dbReference type="EMBL" id="CP003169">
    <property type="protein sequence ID" value="AEV75121.1"/>
    <property type="molecule type" value="Genomic_DNA"/>
</dbReference>
<gene>
    <name evidence="1" type="ordered locus">MycrhN_4635</name>
</gene>
<dbReference type="InterPro" id="IPR011990">
    <property type="entry name" value="TPR-like_helical_dom_sf"/>
</dbReference>
<proteinExistence type="predicted"/>
<dbReference type="OrthoDB" id="4750902at2"/>
<dbReference type="PATRIC" id="fig|710685.3.peg.4643"/>
<accession>G8RQ48</accession>
<dbReference type="RefSeq" id="WP_014212866.1">
    <property type="nucleotide sequence ID" value="NC_016604.1"/>
</dbReference>
<dbReference type="SUPFAM" id="SSF48452">
    <property type="entry name" value="TPR-like"/>
    <property type="match status" value="1"/>
</dbReference>
<reference evidence="1 2" key="1">
    <citation type="submission" date="2011-12" db="EMBL/GenBank/DDBJ databases">
        <title>Complete sequence of Mycobacterium rhodesiae NBB3.</title>
        <authorList>
            <consortium name="US DOE Joint Genome Institute"/>
            <person name="Lucas S."/>
            <person name="Han J."/>
            <person name="Lapidus A."/>
            <person name="Cheng J.-F."/>
            <person name="Goodwin L."/>
            <person name="Pitluck S."/>
            <person name="Peters L."/>
            <person name="Mikhailova N."/>
            <person name="Gu W."/>
            <person name="Detter J.C."/>
            <person name="Han C."/>
            <person name="Tapia R."/>
            <person name="Land M."/>
            <person name="Hauser L."/>
            <person name="Kyrpides N."/>
            <person name="Ivanova N."/>
            <person name="Pagani I."/>
            <person name="Mattes T."/>
            <person name="Holmes A."/>
            <person name="Rutledge P."/>
            <person name="Paulsen I."/>
            <person name="Coleman N."/>
            <person name="Woyke T."/>
        </authorList>
    </citation>
    <scope>NUCLEOTIDE SEQUENCE [LARGE SCALE GENOMIC DNA]</scope>
    <source>
        <strain evidence="1 2">NBB3</strain>
    </source>
</reference>
<dbReference type="Gene3D" id="1.25.40.10">
    <property type="entry name" value="Tetratricopeptide repeat domain"/>
    <property type="match status" value="1"/>
</dbReference>
<name>G8RQ48_MYCRN</name>